<evidence type="ECO:0000313" key="6">
    <source>
        <dbReference type="Proteomes" id="UP000295341"/>
    </source>
</evidence>
<keyword evidence="6" id="KW-1185">Reference proteome</keyword>
<comment type="caution">
    <text evidence="5">The sequence shown here is derived from an EMBL/GenBank/DDBJ whole genome shotgun (WGS) entry which is preliminary data.</text>
</comment>
<dbReference type="InterPro" id="IPR050204">
    <property type="entry name" value="AraC_XylS_family_regulators"/>
</dbReference>
<keyword evidence="1" id="KW-0805">Transcription regulation</keyword>
<dbReference type="Proteomes" id="UP000295341">
    <property type="component" value="Unassembled WGS sequence"/>
</dbReference>
<dbReference type="SMART" id="SM00342">
    <property type="entry name" value="HTH_ARAC"/>
    <property type="match status" value="1"/>
</dbReference>
<dbReference type="RefSeq" id="WP_162851321.1">
    <property type="nucleotide sequence ID" value="NZ_MWIN01000009.1"/>
</dbReference>
<keyword evidence="2" id="KW-0238">DNA-binding</keyword>
<dbReference type="InterPro" id="IPR009057">
    <property type="entry name" value="Homeodomain-like_sf"/>
</dbReference>
<dbReference type="PROSITE" id="PS01124">
    <property type="entry name" value="HTH_ARAC_FAMILY_2"/>
    <property type="match status" value="1"/>
</dbReference>
<evidence type="ECO:0000313" key="5">
    <source>
        <dbReference type="EMBL" id="TDU26885.1"/>
    </source>
</evidence>
<keyword evidence="3" id="KW-0804">Transcription</keyword>
<dbReference type="PANTHER" id="PTHR46796:SF6">
    <property type="entry name" value="ARAC SUBFAMILY"/>
    <property type="match status" value="1"/>
</dbReference>
<dbReference type="Pfam" id="PF12833">
    <property type="entry name" value="HTH_18"/>
    <property type="match status" value="1"/>
</dbReference>
<gene>
    <name evidence="5" type="ORF">DFR24_3916</name>
</gene>
<sequence>MTHSSKRRAEQAFRTAFRVAPQVAREVVAGARLGIYGWQTPDFEGFELPESDELVLALHLGGSRKVRAVTDHGLSRAQSTPGMITILPPGQPLAFRTEGSVRVATLHLSRSDDDNSPLERLARCTAPRFAFRDPYVSASMEAMLRAARSDRPIPPDYLSKLADALLCHLALLADLGPVERAVEGARLNELVQYVDSHLGERLTLDDLATRAGMSRAQFTRSFRDVTGESAHRYITRRRVEAAQRLLSQTDRDLAWIANETGFSSQSHFTRQFHALTGNTPGRFRDGH</sequence>
<organism evidence="5 6">
    <name type="scientific">Panacagrimonas perspica</name>
    <dbReference type="NCBI Taxonomy" id="381431"/>
    <lineage>
        <taxon>Bacteria</taxon>
        <taxon>Pseudomonadati</taxon>
        <taxon>Pseudomonadota</taxon>
        <taxon>Gammaproteobacteria</taxon>
        <taxon>Nevskiales</taxon>
        <taxon>Nevskiaceae</taxon>
        <taxon>Panacagrimonas</taxon>
    </lineage>
</organism>
<evidence type="ECO:0000259" key="4">
    <source>
        <dbReference type="PROSITE" id="PS01124"/>
    </source>
</evidence>
<proteinExistence type="predicted"/>
<evidence type="ECO:0000256" key="1">
    <source>
        <dbReference type="ARBA" id="ARBA00023015"/>
    </source>
</evidence>
<name>A0A4R7NZS3_9GAMM</name>
<accession>A0A4R7NZS3</accession>
<dbReference type="GO" id="GO:0003700">
    <property type="term" value="F:DNA-binding transcription factor activity"/>
    <property type="evidence" value="ECO:0007669"/>
    <property type="project" value="InterPro"/>
</dbReference>
<evidence type="ECO:0000256" key="2">
    <source>
        <dbReference type="ARBA" id="ARBA00023125"/>
    </source>
</evidence>
<dbReference type="GO" id="GO:0043565">
    <property type="term" value="F:sequence-specific DNA binding"/>
    <property type="evidence" value="ECO:0007669"/>
    <property type="project" value="InterPro"/>
</dbReference>
<dbReference type="AlphaFoldDB" id="A0A4R7NZS3"/>
<dbReference type="EMBL" id="SOBT01000010">
    <property type="protein sequence ID" value="TDU26885.1"/>
    <property type="molecule type" value="Genomic_DNA"/>
</dbReference>
<reference evidence="5 6" key="1">
    <citation type="submission" date="2019-03" db="EMBL/GenBank/DDBJ databases">
        <title>Genomic Encyclopedia of Type Strains, Phase IV (KMG-IV): sequencing the most valuable type-strain genomes for metagenomic binning, comparative biology and taxonomic classification.</title>
        <authorList>
            <person name="Goeker M."/>
        </authorList>
    </citation>
    <scope>NUCLEOTIDE SEQUENCE [LARGE SCALE GENOMIC DNA]</scope>
    <source>
        <strain evidence="5 6">DSM 26377</strain>
    </source>
</reference>
<evidence type="ECO:0000256" key="3">
    <source>
        <dbReference type="ARBA" id="ARBA00023163"/>
    </source>
</evidence>
<dbReference type="SUPFAM" id="SSF46689">
    <property type="entry name" value="Homeodomain-like"/>
    <property type="match status" value="2"/>
</dbReference>
<feature type="domain" description="HTH araC/xylS-type" evidence="4">
    <location>
        <begin position="188"/>
        <end position="286"/>
    </location>
</feature>
<dbReference type="Gene3D" id="1.10.10.60">
    <property type="entry name" value="Homeodomain-like"/>
    <property type="match status" value="2"/>
</dbReference>
<protein>
    <submittedName>
        <fullName evidence="5">AraC family transcriptional regulator</fullName>
    </submittedName>
</protein>
<dbReference type="PANTHER" id="PTHR46796">
    <property type="entry name" value="HTH-TYPE TRANSCRIPTIONAL ACTIVATOR RHAS-RELATED"/>
    <property type="match status" value="1"/>
</dbReference>
<dbReference type="InterPro" id="IPR018060">
    <property type="entry name" value="HTH_AraC"/>
</dbReference>